<accession>A0ABV4X077</accession>
<gene>
    <name evidence="1" type="ORF">ACE1CC_04660</name>
</gene>
<dbReference type="RefSeq" id="WP_413269304.1">
    <property type="nucleotide sequence ID" value="NZ_JBHFNQ010000041.1"/>
</dbReference>
<comment type="caution">
    <text evidence="1">The sequence shown here is derived from an EMBL/GenBank/DDBJ whole genome shotgun (WGS) entry which is preliminary data.</text>
</comment>
<protein>
    <submittedName>
        <fullName evidence="1">Uncharacterized protein</fullName>
    </submittedName>
</protein>
<organism evidence="1 2">
    <name type="scientific">Floridaenema aerugineum BLCC-F46</name>
    <dbReference type="NCBI Taxonomy" id="3153654"/>
    <lineage>
        <taxon>Bacteria</taxon>
        <taxon>Bacillati</taxon>
        <taxon>Cyanobacteriota</taxon>
        <taxon>Cyanophyceae</taxon>
        <taxon>Oscillatoriophycideae</taxon>
        <taxon>Aerosakkonematales</taxon>
        <taxon>Aerosakkonemataceae</taxon>
        <taxon>Floridanema</taxon>
        <taxon>Floridanema aerugineum</taxon>
    </lineage>
</organism>
<dbReference type="EMBL" id="JBHFNQ010000041">
    <property type="protein sequence ID" value="MFB2876164.1"/>
    <property type="molecule type" value="Genomic_DNA"/>
</dbReference>
<dbReference type="Proteomes" id="UP001576774">
    <property type="component" value="Unassembled WGS sequence"/>
</dbReference>
<evidence type="ECO:0000313" key="1">
    <source>
        <dbReference type="EMBL" id="MFB2876164.1"/>
    </source>
</evidence>
<name>A0ABV4X077_9CYAN</name>
<sequence>MEPITAGAIALLTLLLNKTFEKTGEIIVAKTFEQGKKVLERLKGKSPDTAKALKAAAEHPVLPAEQPLDYGEAVLVEKIESAAQTDPDLKAAIEALANDVAAAAKASPELAAAIQALTETVQAQRSTPQNPAKIAETIGINTQNIHGGQVYQSFGQGDINI</sequence>
<reference evidence="1 2" key="1">
    <citation type="submission" date="2024-09" db="EMBL/GenBank/DDBJ databases">
        <title>Floridaenema gen nov. (Aerosakkonemataceae, Aerosakkonematales ord. nov., Cyanobacteria) from benthic tropical and subtropical fresh waters, with the description of four new species.</title>
        <authorList>
            <person name="Moretto J.A."/>
            <person name="Berthold D.E."/>
            <person name="Lefler F.W."/>
            <person name="Huang I.-S."/>
            <person name="Laughinghouse H. IV."/>
        </authorList>
    </citation>
    <scope>NUCLEOTIDE SEQUENCE [LARGE SCALE GENOMIC DNA]</scope>
    <source>
        <strain evidence="1 2">BLCC-F46</strain>
    </source>
</reference>
<proteinExistence type="predicted"/>
<keyword evidence="2" id="KW-1185">Reference proteome</keyword>
<evidence type="ECO:0000313" key="2">
    <source>
        <dbReference type="Proteomes" id="UP001576774"/>
    </source>
</evidence>